<organism evidence="1 2">
    <name type="scientific">Delftia tsuruhatensis</name>
    <dbReference type="NCBI Taxonomy" id="180282"/>
    <lineage>
        <taxon>Bacteria</taxon>
        <taxon>Pseudomonadati</taxon>
        <taxon>Pseudomonadota</taxon>
        <taxon>Betaproteobacteria</taxon>
        <taxon>Burkholderiales</taxon>
        <taxon>Comamonadaceae</taxon>
        <taxon>Delftia</taxon>
    </lineage>
</organism>
<dbReference type="Gene3D" id="2.40.10.270">
    <property type="entry name" value="Bacteriophage SPP1 head-tail adaptor protein"/>
    <property type="match status" value="1"/>
</dbReference>
<sequence length="115" mass="12457">MLQSGRLRRLIVIEALQQGKDGSGGIVRAWTPVTPADGIYAGHTSDSGTLRPATKAAGGEVPVSAEVFTLRWRDGIKAGMRVVSRGLYYQIRHVKDLADRHETLILTCETGVRDG</sequence>
<protein>
    <submittedName>
        <fullName evidence="1">Head-tail adaptor protein</fullName>
    </submittedName>
</protein>
<dbReference type="InterPro" id="IPR038666">
    <property type="entry name" value="SSP1_head-tail_sf"/>
</dbReference>
<gene>
    <name evidence="1" type="ORF">PYR84_11815</name>
</gene>
<name>A0AAX3STL8_9BURK</name>
<accession>A0AAX3STL8</accession>
<dbReference type="InterPro" id="IPR008767">
    <property type="entry name" value="Phage_SPP1_head-tail_adaptor"/>
</dbReference>
<reference evidence="1" key="1">
    <citation type="submission" date="2023-03" db="EMBL/GenBank/DDBJ databases">
        <title>Synergistic degradation of erythromycin by symbiotic bacteria Ery-6A and Ery-6B and application in simulated water remediation.</title>
        <authorList>
            <person name="Xu S."/>
        </authorList>
    </citation>
    <scope>NUCLEOTIDE SEQUENCE</scope>
    <source>
        <strain evidence="1">Ery-6A</strain>
    </source>
</reference>
<evidence type="ECO:0000313" key="1">
    <source>
        <dbReference type="EMBL" id="WFF83346.1"/>
    </source>
</evidence>
<dbReference type="RefSeq" id="WP_277849750.1">
    <property type="nucleotide sequence ID" value="NZ_CP120956.1"/>
</dbReference>
<proteinExistence type="predicted"/>
<dbReference type="EMBL" id="CP120956">
    <property type="protein sequence ID" value="WFF83346.1"/>
    <property type="molecule type" value="Genomic_DNA"/>
</dbReference>
<dbReference type="Proteomes" id="UP001219066">
    <property type="component" value="Chromosome"/>
</dbReference>
<evidence type="ECO:0000313" key="2">
    <source>
        <dbReference type="Proteomes" id="UP001219066"/>
    </source>
</evidence>
<dbReference type="AlphaFoldDB" id="A0AAX3STL8"/>
<dbReference type="Pfam" id="PF05521">
    <property type="entry name" value="Phage_HCP"/>
    <property type="match status" value="1"/>
</dbReference>